<dbReference type="NCBIfam" id="NF004790">
    <property type="entry name" value="PRK06136.1"/>
    <property type="match status" value="1"/>
</dbReference>
<feature type="domain" description="Tetrapyrrole methylase" evidence="11">
    <location>
        <begin position="7"/>
        <end position="216"/>
    </location>
</feature>
<dbReference type="EMBL" id="CP000478">
    <property type="protein sequence ID" value="ABK18874.1"/>
    <property type="molecule type" value="Genomic_DNA"/>
</dbReference>
<name>A0LN72_SYNFM</name>
<gene>
    <name evidence="13" type="ordered locus">Sfum_3201</name>
</gene>
<keyword evidence="3" id="KW-0169">Cobalamin biosynthesis</keyword>
<dbReference type="InterPro" id="IPR036108">
    <property type="entry name" value="4pyrrol_syn_uPrphyn_synt_sf"/>
</dbReference>
<evidence type="ECO:0000256" key="7">
    <source>
        <dbReference type="ARBA" id="ARBA00023244"/>
    </source>
</evidence>
<dbReference type="GO" id="GO:0009236">
    <property type="term" value="P:cobalamin biosynthetic process"/>
    <property type="evidence" value="ECO:0007669"/>
    <property type="project" value="UniProtKB-KW"/>
</dbReference>
<dbReference type="Proteomes" id="UP000001784">
    <property type="component" value="Chromosome"/>
</dbReference>
<dbReference type="GO" id="GO:0004851">
    <property type="term" value="F:uroporphyrin-III C-methyltransferase activity"/>
    <property type="evidence" value="ECO:0007669"/>
    <property type="project" value="UniProtKB-EC"/>
</dbReference>
<proteinExistence type="inferred from homology"/>
<accession>A0LN72</accession>
<dbReference type="InterPro" id="IPR014777">
    <property type="entry name" value="4pyrrole_Mease_sub1"/>
</dbReference>
<dbReference type="Gene3D" id="3.30.950.10">
    <property type="entry name" value="Methyltransferase, Cobalt-precorrin-4 Transmethylase, Domain 2"/>
    <property type="match status" value="1"/>
</dbReference>
<evidence type="ECO:0000256" key="4">
    <source>
        <dbReference type="ARBA" id="ARBA00022603"/>
    </source>
</evidence>
<dbReference type="Pfam" id="PF00590">
    <property type="entry name" value="TP_methylase"/>
    <property type="match status" value="1"/>
</dbReference>
<evidence type="ECO:0000259" key="12">
    <source>
        <dbReference type="Pfam" id="PF02602"/>
    </source>
</evidence>
<dbReference type="Gene3D" id="3.40.1010.10">
    <property type="entry name" value="Cobalt-precorrin-4 Transmethylase, Domain 1"/>
    <property type="match status" value="1"/>
</dbReference>
<dbReference type="InParanoid" id="A0LN72"/>
<dbReference type="FunFam" id="3.40.1010.10:FF:000001">
    <property type="entry name" value="Siroheme synthase"/>
    <property type="match status" value="1"/>
</dbReference>
<comment type="pathway">
    <text evidence="8">Porphyrin-containing compound metabolism; siroheme biosynthesis; precorrin-2 from uroporphyrinogen III: step 1/1.</text>
</comment>
<feature type="domain" description="Tetrapyrrole biosynthesis uroporphyrinogen III synthase" evidence="12">
    <location>
        <begin position="268"/>
        <end position="496"/>
    </location>
</feature>
<dbReference type="SUPFAM" id="SSF53790">
    <property type="entry name" value="Tetrapyrrole methylase"/>
    <property type="match status" value="1"/>
</dbReference>
<dbReference type="InterPro" id="IPR035996">
    <property type="entry name" value="4pyrrol_Methylase_sf"/>
</dbReference>
<dbReference type="eggNOG" id="COG1587">
    <property type="taxonomic scope" value="Bacteria"/>
</dbReference>
<dbReference type="PROSITE" id="PS00839">
    <property type="entry name" value="SUMT_1"/>
    <property type="match status" value="1"/>
</dbReference>
<evidence type="ECO:0000313" key="13">
    <source>
        <dbReference type="EMBL" id="ABK18874.1"/>
    </source>
</evidence>
<evidence type="ECO:0000256" key="6">
    <source>
        <dbReference type="ARBA" id="ARBA00022691"/>
    </source>
</evidence>
<evidence type="ECO:0000256" key="3">
    <source>
        <dbReference type="ARBA" id="ARBA00022573"/>
    </source>
</evidence>
<dbReference type="GO" id="GO:0032259">
    <property type="term" value="P:methylation"/>
    <property type="evidence" value="ECO:0007669"/>
    <property type="project" value="UniProtKB-KW"/>
</dbReference>
<evidence type="ECO:0000256" key="2">
    <source>
        <dbReference type="ARBA" id="ARBA00012162"/>
    </source>
</evidence>
<keyword evidence="4 10" id="KW-0489">Methyltransferase</keyword>
<evidence type="ECO:0000256" key="5">
    <source>
        <dbReference type="ARBA" id="ARBA00022679"/>
    </source>
</evidence>
<dbReference type="InterPro" id="IPR003043">
    <property type="entry name" value="Uropor_MeTrfase_CS"/>
</dbReference>
<sequence>MSKGKAYLVGAGPGDPGLLTLRGREVLEKAEVVIYDYLANEEFLKYAPPDAEKIYVGKKGGDHTLSQDGINALLVAKARDRVVVRLKGGDPFVFGRGGEEAQVLVEAGIPFEVVPGVTAAVSVPAYAGIPLSHRDHTASMAFVTGHEREDKGDSKIAWDKLATGVGTLVFFMGVKNLPEICRSLIAHGRPARTPVAVIRWGTTPDQQTVTGTLENIVERVREAQLKPPAITVVGDVVNLRGELNWFENRPLFGRRIVVTRAREQASDFKGMLTELGAHCIEFPTIAIEPPPSWRELDEAIRRLASYDWAIFTSVNGVRFFMERLRALGLDVRELKGVRLAAIGPKTAEALEKTGLRVDLVPSEYRAESILDSLGDADLRERRFLIPRAMVARDILPETLRAKGALVEVVPAYRTVIPRERGPEIAERFRKAEIHCLTFTSSSTVSNFFSLFDRGEILPLLEGVAIACIGPVTAQTAVKHGLKVHIMPAEYTIPGLANAICSHFEAKRPEKPVPGEDPVD</sequence>
<organism evidence="13 14">
    <name type="scientific">Syntrophobacter fumaroxidans (strain DSM 10017 / MPOB)</name>
    <dbReference type="NCBI Taxonomy" id="335543"/>
    <lineage>
        <taxon>Bacteria</taxon>
        <taxon>Pseudomonadati</taxon>
        <taxon>Thermodesulfobacteriota</taxon>
        <taxon>Syntrophobacteria</taxon>
        <taxon>Syntrophobacterales</taxon>
        <taxon>Syntrophobacteraceae</taxon>
        <taxon>Syntrophobacter</taxon>
    </lineage>
</organism>
<dbReference type="InterPro" id="IPR050161">
    <property type="entry name" value="Siro_Cobalamin_biosynth"/>
</dbReference>
<dbReference type="Pfam" id="PF02602">
    <property type="entry name" value="HEM4"/>
    <property type="match status" value="1"/>
</dbReference>
<keyword evidence="14" id="KW-1185">Reference proteome</keyword>
<reference evidence="13 14" key="1">
    <citation type="submission" date="2006-10" db="EMBL/GenBank/DDBJ databases">
        <title>Complete sequence of Syntrophobacter fumaroxidans MPOB.</title>
        <authorList>
            <consortium name="US DOE Joint Genome Institute"/>
            <person name="Copeland A."/>
            <person name="Lucas S."/>
            <person name="Lapidus A."/>
            <person name="Barry K."/>
            <person name="Detter J.C."/>
            <person name="Glavina del Rio T."/>
            <person name="Hammon N."/>
            <person name="Israni S."/>
            <person name="Pitluck S."/>
            <person name="Goltsman E.G."/>
            <person name="Martinez M."/>
            <person name="Schmutz J."/>
            <person name="Larimer F."/>
            <person name="Land M."/>
            <person name="Hauser L."/>
            <person name="Kyrpides N."/>
            <person name="Kim E."/>
            <person name="Boone D.R."/>
            <person name="Brockman F."/>
            <person name="Culley D."/>
            <person name="Ferry J."/>
            <person name="Gunsalus R."/>
            <person name="McInerney M.J."/>
            <person name="Morrison M."/>
            <person name="Plugge C."/>
            <person name="Rohlin L."/>
            <person name="Scholten J."/>
            <person name="Sieber J."/>
            <person name="Stams A.J.M."/>
            <person name="Worm P."/>
            <person name="Henstra A.M."/>
            <person name="Richardson P."/>
        </authorList>
    </citation>
    <scope>NUCLEOTIDE SEQUENCE [LARGE SCALE GENOMIC DNA]</scope>
    <source>
        <strain evidence="14">DSM 10017 / MPOB</strain>
    </source>
</reference>
<keyword evidence="6" id="KW-0949">S-adenosyl-L-methionine</keyword>
<dbReference type="InterPro" id="IPR003754">
    <property type="entry name" value="4pyrrol_synth_uPrphyn_synth"/>
</dbReference>
<keyword evidence="13" id="KW-0456">Lyase</keyword>
<dbReference type="HOGENOM" id="CLU_011276_6_0_7"/>
<dbReference type="NCBIfam" id="TIGR01469">
    <property type="entry name" value="cobA_cysG_Cterm"/>
    <property type="match status" value="1"/>
</dbReference>
<evidence type="ECO:0000256" key="1">
    <source>
        <dbReference type="ARBA" id="ARBA00005879"/>
    </source>
</evidence>
<evidence type="ECO:0000256" key="8">
    <source>
        <dbReference type="ARBA" id="ARBA00025705"/>
    </source>
</evidence>
<dbReference type="STRING" id="335543.Sfum_3201"/>
<dbReference type="EC" id="2.1.1.107" evidence="2"/>
<dbReference type="RefSeq" id="WP_011699999.1">
    <property type="nucleotide sequence ID" value="NC_008554.1"/>
</dbReference>
<dbReference type="InterPro" id="IPR000878">
    <property type="entry name" value="4pyrrol_Mease"/>
</dbReference>
<dbReference type="PANTHER" id="PTHR45790:SF3">
    <property type="entry name" value="S-ADENOSYL-L-METHIONINE-DEPENDENT UROPORPHYRINOGEN III METHYLTRANSFERASE, CHLOROPLASTIC"/>
    <property type="match status" value="1"/>
</dbReference>
<evidence type="ECO:0000256" key="10">
    <source>
        <dbReference type="RuleBase" id="RU003960"/>
    </source>
</evidence>
<dbReference type="PROSITE" id="PS00840">
    <property type="entry name" value="SUMT_2"/>
    <property type="match status" value="1"/>
</dbReference>
<evidence type="ECO:0000313" key="14">
    <source>
        <dbReference type="Proteomes" id="UP000001784"/>
    </source>
</evidence>
<protein>
    <recommendedName>
        <fullName evidence="2">uroporphyrinogen-III C-methyltransferase</fullName>
        <ecNumber evidence="2">2.1.1.107</ecNumber>
    </recommendedName>
</protein>
<dbReference type="SUPFAM" id="SSF69618">
    <property type="entry name" value="HemD-like"/>
    <property type="match status" value="1"/>
</dbReference>
<dbReference type="GO" id="GO:0004852">
    <property type="term" value="F:uroporphyrinogen-III synthase activity"/>
    <property type="evidence" value="ECO:0007669"/>
    <property type="project" value="InterPro"/>
</dbReference>
<dbReference type="eggNOG" id="COG0007">
    <property type="taxonomic scope" value="Bacteria"/>
</dbReference>
<dbReference type="CDD" id="cd06578">
    <property type="entry name" value="HemD"/>
    <property type="match status" value="1"/>
</dbReference>
<dbReference type="AlphaFoldDB" id="A0LN72"/>
<dbReference type="InterPro" id="IPR014776">
    <property type="entry name" value="4pyrrole_Mease_sub2"/>
</dbReference>
<dbReference type="InterPro" id="IPR006366">
    <property type="entry name" value="CobA/CysG_C"/>
</dbReference>
<evidence type="ECO:0000259" key="11">
    <source>
        <dbReference type="Pfam" id="PF00590"/>
    </source>
</evidence>
<comment type="pathway">
    <text evidence="9">Cofactor biosynthesis; adenosylcobalamin biosynthesis; precorrin-2 from uroporphyrinogen III: step 1/1.</text>
</comment>
<evidence type="ECO:0000256" key="9">
    <source>
        <dbReference type="ARBA" id="ARBA00060548"/>
    </source>
</evidence>
<keyword evidence="5 10" id="KW-0808">Transferase</keyword>
<dbReference type="GO" id="GO:0019354">
    <property type="term" value="P:siroheme biosynthetic process"/>
    <property type="evidence" value="ECO:0007669"/>
    <property type="project" value="UniProtKB-UniPathway"/>
</dbReference>
<dbReference type="KEGG" id="sfu:Sfum_3201"/>
<dbReference type="UniPathway" id="UPA00262">
    <property type="reaction ID" value="UER00211"/>
</dbReference>
<dbReference type="FunFam" id="3.30.950.10:FF:000001">
    <property type="entry name" value="Siroheme synthase"/>
    <property type="match status" value="1"/>
</dbReference>
<dbReference type="Gene3D" id="3.40.50.10090">
    <property type="match status" value="2"/>
</dbReference>
<dbReference type="PANTHER" id="PTHR45790">
    <property type="entry name" value="SIROHEME SYNTHASE-RELATED"/>
    <property type="match status" value="1"/>
</dbReference>
<dbReference type="CDD" id="cd11642">
    <property type="entry name" value="SUMT"/>
    <property type="match status" value="1"/>
</dbReference>
<comment type="similarity">
    <text evidence="1 10">Belongs to the precorrin methyltransferase family.</text>
</comment>
<keyword evidence="7" id="KW-0627">Porphyrin biosynthesis</keyword>